<evidence type="ECO:0000313" key="1">
    <source>
        <dbReference type="EMBL" id="MFD2246992.1"/>
    </source>
</evidence>
<name>A0ABW5CXB8_9BACT</name>
<protein>
    <submittedName>
        <fullName evidence="1">Uncharacterized protein</fullName>
    </submittedName>
</protein>
<dbReference type="EMBL" id="JBHUIM010000002">
    <property type="protein sequence ID" value="MFD2246992.1"/>
    <property type="molecule type" value="Genomic_DNA"/>
</dbReference>
<organism evidence="1 2">
    <name type="scientific">Pontibacter ruber</name>
    <dbReference type="NCBI Taxonomy" id="1343895"/>
    <lineage>
        <taxon>Bacteria</taxon>
        <taxon>Pseudomonadati</taxon>
        <taxon>Bacteroidota</taxon>
        <taxon>Cytophagia</taxon>
        <taxon>Cytophagales</taxon>
        <taxon>Hymenobacteraceae</taxon>
        <taxon>Pontibacter</taxon>
    </lineage>
</organism>
<evidence type="ECO:0000313" key="2">
    <source>
        <dbReference type="Proteomes" id="UP001597374"/>
    </source>
</evidence>
<dbReference type="RefSeq" id="WP_250432201.1">
    <property type="nucleotide sequence ID" value="NZ_JALPRR010000006.1"/>
</dbReference>
<dbReference type="Proteomes" id="UP001597374">
    <property type="component" value="Unassembled WGS sequence"/>
</dbReference>
<proteinExistence type="predicted"/>
<gene>
    <name evidence="1" type="ORF">ACFSKP_12050</name>
</gene>
<comment type="caution">
    <text evidence="1">The sequence shown here is derived from an EMBL/GenBank/DDBJ whole genome shotgun (WGS) entry which is preliminary data.</text>
</comment>
<keyword evidence="2" id="KW-1185">Reference proteome</keyword>
<reference evidence="2" key="1">
    <citation type="journal article" date="2019" name="Int. J. Syst. Evol. Microbiol.">
        <title>The Global Catalogue of Microorganisms (GCM) 10K type strain sequencing project: providing services to taxonomists for standard genome sequencing and annotation.</title>
        <authorList>
            <consortium name="The Broad Institute Genomics Platform"/>
            <consortium name="The Broad Institute Genome Sequencing Center for Infectious Disease"/>
            <person name="Wu L."/>
            <person name="Ma J."/>
        </authorList>
    </citation>
    <scope>NUCLEOTIDE SEQUENCE [LARGE SCALE GENOMIC DNA]</scope>
    <source>
        <strain evidence="2">CGMCC 4.1782</strain>
    </source>
</reference>
<sequence>MNLDQLTFRPDEVKALSSIIGQELLEVRYDSWSAELLFKAIALSLTPDEIDIPTEGNPYGDIVTIRVYSRSDSVIPSEYSVLQDCGMVRNVWILESSVEIENPRQVEESELIAGVKVPRGLGWNNNIYKSTTHGNDGLYRATLGIQVETVNGIWLSLYTDAVGFFVLFHKGNELPEELNDKCEKRKIEE</sequence>
<accession>A0ABW5CXB8</accession>